<organism evidence="1 2">
    <name type="scientific">Mobilicoccus pelagius NBRC 104925</name>
    <dbReference type="NCBI Taxonomy" id="1089455"/>
    <lineage>
        <taxon>Bacteria</taxon>
        <taxon>Bacillati</taxon>
        <taxon>Actinomycetota</taxon>
        <taxon>Actinomycetes</taxon>
        <taxon>Micrococcales</taxon>
        <taxon>Dermatophilaceae</taxon>
        <taxon>Mobilicoccus</taxon>
    </lineage>
</organism>
<dbReference type="Proteomes" id="UP000004367">
    <property type="component" value="Unassembled WGS sequence"/>
</dbReference>
<dbReference type="EMBL" id="BAFE01000053">
    <property type="protein sequence ID" value="GAB48564.1"/>
    <property type="molecule type" value="Genomic_DNA"/>
</dbReference>
<name>H5US56_9MICO</name>
<comment type="caution">
    <text evidence="1">The sequence shown here is derived from an EMBL/GenBank/DDBJ whole genome shotgun (WGS) entry which is preliminary data.</text>
</comment>
<dbReference type="STRING" id="1089455.MOPEL_074_00510"/>
<keyword evidence="2" id="KW-1185">Reference proteome</keyword>
<protein>
    <submittedName>
        <fullName evidence="1">Uncharacterized protein</fullName>
    </submittedName>
</protein>
<evidence type="ECO:0000313" key="1">
    <source>
        <dbReference type="EMBL" id="GAB48564.1"/>
    </source>
</evidence>
<dbReference type="AlphaFoldDB" id="H5US56"/>
<accession>H5US56</accession>
<sequence length="125" mass="13084">MGSGSARAVTPSTPNVAVCQECWAGDGREVVGRVPLCGLGGQVPTRGVDCFDVCEGDSVTVVRPSAEGRRAGGRPCWLRDVHDPDVLDAVSSWLEAGGPGVAEIPDLLAIHAFTPPRRVRVEHEG</sequence>
<dbReference type="eggNOG" id="COG3411">
    <property type="taxonomic scope" value="Bacteria"/>
</dbReference>
<proteinExistence type="predicted"/>
<gene>
    <name evidence="1" type="ORF">MOPEL_074_00510</name>
</gene>
<reference evidence="1 2" key="1">
    <citation type="submission" date="2012-02" db="EMBL/GenBank/DDBJ databases">
        <title>Whole genome shotgun sequence of Mobilicoccus pelagius NBRC 104925.</title>
        <authorList>
            <person name="Yoshida Y."/>
            <person name="Hosoyama A."/>
            <person name="Tsuchikane K."/>
            <person name="Katsumata H."/>
            <person name="Yamazaki S."/>
            <person name="Fujita N."/>
        </authorList>
    </citation>
    <scope>NUCLEOTIDE SEQUENCE [LARGE SCALE GENOMIC DNA]</scope>
    <source>
        <strain evidence="1 2">NBRC 104925</strain>
    </source>
</reference>
<evidence type="ECO:0000313" key="2">
    <source>
        <dbReference type="Proteomes" id="UP000004367"/>
    </source>
</evidence>